<dbReference type="SMART" id="SM00363">
    <property type="entry name" value="S4"/>
    <property type="match status" value="1"/>
</dbReference>
<dbReference type="GO" id="GO:0015935">
    <property type="term" value="C:small ribosomal subunit"/>
    <property type="evidence" value="ECO:0007669"/>
    <property type="project" value="InterPro"/>
</dbReference>
<dbReference type="AlphaFoldDB" id="A0A0G0PTI2"/>
<feature type="domain" description="RNA-binding S4" evidence="9">
    <location>
        <begin position="79"/>
        <end position="151"/>
    </location>
</feature>
<dbReference type="FunFam" id="3.10.290.10:FF:000001">
    <property type="entry name" value="30S ribosomal protein S4"/>
    <property type="match status" value="1"/>
</dbReference>
<evidence type="ECO:0000256" key="6">
    <source>
        <dbReference type="ARBA" id="ARBA00035254"/>
    </source>
</evidence>
<dbReference type="GO" id="GO:0003735">
    <property type="term" value="F:structural constituent of ribosome"/>
    <property type="evidence" value="ECO:0007669"/>
    <property type="project" value="InterPro"/>
</dbReference>
<dbReference type="Pfam" id="PF01479">
    <property type="entry name" value="S4"/>
    <property type="match status" value="1"/>
</dbReference>
<comment type="caution">
    <text evidence="11">The sequence shown here is derived from an EMBL/GenBank/DDBJ whole genome shotgun (WGS) entry which is preliminary data.</text>
</comment>
<keyword evidence="4 7" id="KW-0689">Ribosomal protein</keyword>
<feature type="domain" description="Small ribosomal subunit protein uS4 N-terminal" evidence="10">
    <location>
        <begin position="3"/>
        <end position="78"/>
    </location>
</feature>
<evidence type="ECO:0000256" key="5">
    <source>
        <dbReference type="ARBA" id="ARBA00023274"/>
    </source>
</evidence>
<dbReference type="PANTHER" id="PTHR11831:SF4">
    <property type="entry name" value="SMALL RIBOSOMAL SUBUNIT PROTEIN US4M"/>
    <property type="match status" value="1"/>
</dbReference>
<dbReference type="InterPro" id="IPR001912">
    <property type="entry name" value="Ribosomal_uS4_N"/>
</dbReference>
<dbReference type="PROSITE" id="PS50889">
    <property type="entry name" value="S4"/>
    <property type="match status" value="1"/>
</dbReference>
<dbReference type="InterPro" id="IPR036986">
    <property type="entry name" value="S4_RNA-bd_sf"/>
</dbReference>
<dbReference type="SUPFAM" id="SSF55174">
    <property type="entry name" value="Alpha-L RNA-binding motif"/>
    <property type="match status" value="1"/>
</dbReference>
<dbReference type="GO" id="GO:0042274">
    <property type="term" value="P:ribosomal small subunit biogenesis"/>
    <property type="evidence" value="ECO:0007669"/>
    <property type="project" value="TreeGrafter"/>
</dbReference>
<evidence type="ECO:0000313" key="11">
    <source>
        <dbReference type="EMBL" id="KKR31489.1"/>
    </source>
</evidence>
<gene>
    <name evidence="7" type="primary">rpsD</name>
    <name evidence="11" type="ORF">UT64_C0059G0012</name>
</gene>
<proteinExistence type="inferred from homology"/>
<evidence type="ECO:0000256" key="3">
    <source>
        <dbReference type="ARBA" id="ARBA00022884"/>
    </source>
</evidence>
<evidence type="ECO:0000256" key="8">
    <source>
        <dbReference type="RuleBase" id="RU003699"/>
    </source>
</evidence>
<evidence type="ECO:0000259" key="9">
    <source>
        <dbReference type="SMART" id="SM00363"/>
    </source>
</evidence>
<evidence type="ECO:0000259" key="10">
    <source>
        <dbReference type="SMART" id="SM01390"/>
    </source>
</evidence>
<comment type="subunit">
    <text evidence="7">Part of the 30S ribosomal subunit. Contacts protein S5. The interaction surface between S4 and S5 is involved in control of translational fidelity.</text>
</comment>
<dbReference type="EMBL" id="LBXO01000059">
    <property type="protein sequence ID" value="KKR31489.1"/>
    <property type="molecule type" value="Genomic_DNA"/>
</dbReference>
<evidence type="ECO:0000256" key="2">
    <source>
        <dbReference type="ARBA" id="ARBA00022730"/>
    </source>
</evidence>
<dbReference type="NCBIfam" id="NF003717">
    <property type="entry name" value="PRK05327.1"/>
    <property type="match status" value="1"/>
</dbReference>
<dbReference type="PANTHER" id="PTHR11831">
    <property type="entry name" value="30S 40S RIBOSOMAL PROTEIN"/>
    <property type="match status" value="1"/>
</dbReference>
<keyword evidence="2 7" id="KW-0699">rRNA-binding</keyword>
<keyword evidence="5 7" id="KW-0687">Ribonucleoprotein</keyword>
<dbReference type="InterPro" id="IPR022801">
    <property type="entry name" value="Ribosomal_uS4"/>
</dbReference>
<comment type="function">
    <text evidence="7">With S5 and S12 plays an important role in translational accuracy.</text>
</comment>
<protein>
    <recommendedName>
        <fullName evidence="6 7">Small ribosomal subunit protein uS4</fullName>
    </recommendedName>
</protein>
<sequence length="186" mass="22097">MGRYLGPRTKYLRRFGLLPQKTQQRIFKKNKTAYGQRLEEKQKLKFIYDISEKQFSRYVNEAIKSHEDPALFLFRKLEMRLDNVIFSFGFARSRQEARQLVSHGHVFVNDNKIDIPSYQVIARDNISMGKNILDKILEREKISERKPENLPGWLGREDGLGIVRHYPAKSDIRRDVDFELIIEFYS</sequence>
<evidence type="ECO:0000313" key="12">
    <source>
        <dbReference type="Proteomes" id="UP000034137"/>
    </source>
</evidence>
<dbReference type="Pfam" id="PF00163">
    <property type="entry name" value="Ribosomal_S4"/>
    <property type="match status" value="1"/>
</dbReference>
<dbReference type="InterPro" id="IPR002942">
    <property type="entry name" value="S4_RNA-bd"/>
</dbReference>
<dbReference type="CDD" id="cd00165">
    <property type="entry name" value="S4"/>
    <property type="match status" value="1"/>
</dbReference>
<evidence type="ECO:0000256" key="1">
    <source>
        <dbReference type="ARBA" id="ARBA00007465"/>
    </source>
</evidence>
<dbReference type="GO" id="GO:0006412">
    <property type="term" value="P:translation"/>
    <property type="evidence" value="ECO:0007669"/>
    <property type="project" value="UniProtKB-UniRule"/>
</dbReference>
<dbReference type="Gene3D" id="3.10.290.10">
    <property type="entry name" value="RNA-binding S4 domain"/>
    <property type="match status" value="1"/>
</dbReference>
<dbReference type="GO" id="GO:0019843">
    <property type="term" value="F:rRNA binding"/>
    <property type="evidence" value="ECO:0007669"/>
    <property type="project" value="UniProtKB-UniRule"/>
</dbReference>
<reference evidence="11 12" key="1">
    <citation type="journal article" date="2015" name="Nature">
        <title>rRNA introns, odd ribosomes, and small enigmatic genomes across a large radiation of phyla.</title>
        <authorList>
            <person name="Brown C.T."/>
            <person name="Hug L.A."/>
            <person name="Thomas B.C."/>
            <person name="Sharon I."/>
            <person name="Castelle C.J."/>
            <person name="Singh A."/>
            <person name="Wilkins M.J."/>
            <person name="Williams K.H."/>
            <person name="Banfield J.F."/>
        </authorList>
    </citation>
    <scope>NUCLEOTIDE SEQUENCE [LARGE SCALE GENOMIC DNA]</scope>
</reference>
<dbReference type="HAMAP" id="MF_01306_B">
    <property type="entry name" value="Ribosomal_uS4_B"/>
    <property type="match status" value="1"/>
</dbReference>
<dbReference type="SMART" id="SM01390">
    <property type="entry name" value="Ribosomal_S4"/>
    <property type="match status" value="1"/>
</dbReference>
<dbReference type="Gene3D" id="1.10.1050.10">
    <property type="entry name" value="Ribosomal Protein S4 Delta 41, Chain A, domain 1"/>
    <property type="match status" value="1"/>
</dbReference>
<comment type="similarity">
    <text evidence="1 7 8">Belongs to the universal ribosomal protein uS4 family.</text>
</comment>
<dbReference type="InterPro" id="IPR005709">
    <property type="entry name" value="Ribosomal_uS4_bac-type"/>
</dbReference>
<accession>A0A0G0PTI2</accession>
<evidence type="ECO:0000256" key="7">
    <source>
        <dbReference type="HAMAP-Rule" id="MF_01306"/>
    </source>
</evidence>
<comment type="function">
    <text evidence="7">One of the primary rRNA binding proteins, it binds directly to 16S rRNA where it nucleates assembly of the body of the 30S subunit.</text>
</comment>
<evidence type="ECO:0000256" key="4">
    <source>
        <dbReference type="ARBA" id="ARBA00022980"/>
    </source>
</evidence>
<organism evidence="11 12">
    <name type="scientific">Candidatus Falkowbacteria bacterium GW2011_GWF2_39_8</name>
    <dbReference type="NCBI Taxonomy" id="1618642"/>
    <lineage>
        <taxon>Bacteria</taxon>
        <taxon>Candidatus Falkowiibacteriota</taxon>
    </lineage>
</organism>
<dbReference type="PROSITE" id="PS00632">
    <property type="entry name" value="RIBOSOMAL_S4"/>
    <property type="match status" value="1"/>
</dbReference>
<dbReference type="Proteomes" id="UP000034137">
    <property type="component" value="Unassembled WGS sequence"/>
</dbReference>
<dbReference type="InterPro" id="IPR018079">
    <property type="entry name" value="Ribosomal_uS4_CS"/>
</dbReference>
<name>A0A0G0PTI2_9BACT</name>
<keyword evidence="3 7" id="KW-0694">RNA-binding</keyword>